<evidence type="ECO:0000313" key="1">
    <source>
        <dbReference type="EMBL" id="QJA92250.1"/>
    </source>
</evidence>
<protein>
    <submittedName>
        <fullName evidence="1">Uncharacterized protein</fullName>
    </submittedName>
</protein>
<proteinExistence type="predicted"/>
<reference evidence="1" key="1">
    <citation type="submission" date="2020-03" db="EMBL/GenBank/DDBJ databases">
        <title>The deep terrestrial virosphere.</title>
        <authorList>
            <person name="Holmfeldt K."/>
            <person name="Nilsson E."/>
            <person name="Simone D."/>
            <person name="Lopez-Fernandez M."/>
            <person name="Wu X."/>
            <person name="de Brujin I."/>
            <person name="Lundin D."/>
            <person name="Andersson A."/>
            <person name="Bertilsson S."/>
            <person name="Dopson M."/>
        </authorList>
    </citation>
    <scope>NUCLEOTIDE SEQUENCE</scope>
    <source>
        <strain evidence="1">MM415B04765</strain>
    </source>
</reference>
<accession>A0A6M3LC03</accession>
<dbReference type="EMBL" id="MT143051">
    <property type="protein sequence ID" value="QJA92250.1"/>
    <property type="molecule type" value="Genomic_DNA"/>
</dbReference>
<gene>
    <name evidence="1" type="ORF">MM415B04765_0003</name>
</gene>
<name>A0A6M3LC03_9ZZZZ</name>
<organism evidence="1">
    <name type="scientific">viral metagenome</name>
    <dbReference type="NCBI Taxonomy" id="1070528"/>
    <lineage>
        <taxon>unclassified sequences</taxon>
        <taxon>metagenomes</taxon>
        <taxon>organismal metagenomes</taxon>
    </lineage>
</organism>
<sequence>MRDRTSLRSLSPAKAGNIYGTFRPSPAKLVIFQTADGKNKKVRLNRRERRHGQSI</sequence>
<dbReference type="AlphaFoldDB" id="A0A6M3LC03"/>